<reference evidence="11" key="1">
    <citation type="submission" date="2020-07" db="EMBL/GenBank/DDBJ databases">
        <title>Complete genome sequencing of Coprobacter sp. strain 2CBH44.</title>
        <authorList>
            <person name="Sakamoto M."/>
            <person name="Murakami T."/>
            <person name="Mori H."/>
        </authorList>
    </citation>
    <scope>NUCLEOTIDE SEQUENCE [LARGE SCALE GENOMIC DNA]</scope>
    <source>
        <strain evidence="11">2CBH44</strain>
    </source>
</reference>
<keyword evidence="8" id="KW-1003">Cell membrane</keyword>
<dbReference type="GO" id="GO:0009245">
    <property type="term" value="P:lipid A biosynthetic process"/>
    <property type="evidence" value="ECO:0007669"/>
    <property type="project" value="TreeGrafter"/>
</dbReference>
<dbReference type="GO" id="GO:0009244">
    <property type="term" value="P:lipopolysaccharide core region biosynthetic process"/>
    <property type="evidence" value="ECO:0007669"/>
    <property type="project" value="UniProtKB-UniRule"/>
</dbReference>
<dbReference type="EC" id="2.4.99.12" evidence="2 8"/>
<comment type="function">
    <text evidence="8">Involved in lipopolysaccharide (LPS) biosynthesis. Catalyzes the transfer of 3-deoxy-D-manno-octulosonate (Kdo) residue(s) from CMP-Kdo to lipid IV(A), the tetraacyldisaccharide-1,4'-bisphosphate precursor of lipid A.</text>
</comment>
<dbReference type="SUPFAM" id="SSF53756">
    <property type="entry name" value="UDP-Glycosyltransferase/glycogen phosphorylase"/>
    <property type="match status" value="1"/>
</dbReference>
<gene>
    <name evidence="10" type="ORF">Cop2CBH44_25030</name>
</gene>
<keyword evidence="11" id="KW-1185">Reference proteome</keyword>
<dbReference type="InterPro" id="IPR007507">
    <property type="entry name" value="Glycos_transf_N"/>
</dbReference>
<dbReference type="UniPathway" id="UPA00958"/>
<protein>
    <recommendedName>
        <fullName evidence="3 8">3-deoxy-D-manno-octulosonic acid transferase</fullName>
        <shortName evidence="8">Kdo transferase</shortName>
        <ecNumber evidence="2 8">2.4.99.12</ecNumber>
    </recommendedName>
    <alternativeName>
        <fullName evidence="5 8">Lipid IV(A) 3-deoxy-D-manno-octulosonic acid transferase</fullName>
    </alternativeName>
</protein>
<dbReference type="EMBL" id="AP023322">
    <property type="protein sequence ID" value="BCI64150.1"/>
    <property type="molecule type" value="Genomic_DNA"/>
</dbReference>
<evidence type="ECO:0000256" key="6">
    <source>
        <dbReference type="ARBA" id="ARBA00049183"/>
    </source>
</evidence>
<dbReference type="InterPro" id="IPR039901">
    <property type="entry name" value="Kdotransferase"/>
</dbReference>
<dbReference type="AlphaFoldDB" id="A0A7G1HX30"/>
<keyword evidence="8" id="KW-0448">Lipopolysaccharide biosynthesis</keyword>
<evidence type="ECO:0000313" key="11">
    <source>
        <dbReference type="Proteomes" id="UP000594042"/>
    </source>
</evidence>
<proteinExistence type="inferred from homology"/>
<evidence type="ECO:0000256" key="7">
    <source>
        <dbReference type="PIRSR" id="PIRSR639901-1"/>
    </source>
</evidence>
<dbReference type="PANTHER" id="PTHR42755:SF1">
    <property type="entry name" value="3-DEOXY-D-MANNO-OCTULOSONIC ACID TRANSFERASE, MITOCHONDRIAL-RELATED"/>
    <property type="match status" value="1"/>
</dbReference>
<feature type="active site" description="Proton acceptor" evidence="7">
    <location>
        <position position="60"/>
    </location>
</feature>
<feature type="domain" description="3-deoxy-D-manno-octulosonic-acid transferase N-terminal" evidence="9">
    <location>
        <begin position="37"/>
        <end position="206"/>
    </location>
</feature>
<accession>A0A7G1HX30</accession>
<keyword evidence="4 8" id="KW-0808">Transferase</keyword>
<organism evidence="10 11">
    <name type="scientific">Coprobacter secundus subsp. similis</name>
    <dbReference type="NCBI Taxonomy" id="2751153"/>
    <lineage>
        <taxon>Bacteria</taxon>
        <taxon>Pseudomonadati</taxon>
        <taxon>Bacteroidota</taxon>
        <taxon>Bacteroidia</taxon>
        <taxon>Bacteroidales</taxon>
        <taxon>Barnesiellaceae</taxon>
        <taxon>Coprobacter</taxon>
    </lineage>
</organism>
<keyword evidence="8" id="KW-0472">Membrane</keyword>
<evidence type="ECO:0000313" key="10">
    <source>
        <dbReference type="EMBL" id="BCI64150.1"/>
    </source>
</evidence>
<sequence length="413" mass="47022">MKVGYNFGIFVYKQLVSLASLKNKKAKKMIQGHKEIFRYLSENADPQGGYIWIHASSLGEFEQGRPIIESIKAAMPEKKVLVTFFSPSGYEVRKNYSNADLICYLPFDLPGNVRRFLDIVKPSQAIFIKYEFWANYLNELASRHIPTYIVSAIFRSKQVFFRPYGGYFRKILKNFTHLYVQDEPSRLLLSGIGVEHVTVVGDTRFDRVLEIQAHAKKLPLVETFSQGYITMIAGSSWPKDEDVFIEFFNNTPELKLIIAPHEINEEHFRHLTSLLKRPYVFYTQADEESVKKADCLIIDCFGLLSSIYRYGDIAYVGGGFGAGIHNVPEAAVYSLPVIFGPNFKKFKEAKELIACGGAFTVKNKREFVPIVSRLLTDSEYLKTSGTIAGDYIKNNAGASELILRDLYQIPYKK</sequence>
<evidence type="ECO:0000256" key="8">
    <source>
        <dbReference type="RuleBase" id="RU365103"/>
    </source>
</evidence>
<evidence type="ECO:0000256" key="1">
    <source>
        <dbReference type="ARBA" id="ARBA00004713"/>
    </source>
</evidence>
<dbReference type="GO" id="GO:0005886">
    <property type="term" value="C:plasma membrane"/>
    <property type="evidence" value="ECO:0007669"/>
    <property type="project" value="UniProtKB-SubCell"/>
</dbReference>
<comment type="catalytic activity">
    <reaction evidence="6 8">
        <text>lipid IVA (E. coli) + CMP-3-deoxy-beta-D-manno-octulosonate = alpha-Kdo-(2-&gt;6)-lipid IVA (E. coli) + CMP + H(+)</text>
        <dbReference type="Rhea" id="RHEA:28066"/>
        <dbReference type="ChEBI" id="CHEBI:15378"/>
        <dbReference type="ChEBI" id="CHEBI:58603"/>
        <dbReference type="ChEBI" id="CHEBI:60364"/>
        <dbReference type="ChEBI" id="CHEBI:60377"/>
        <dbReference type="ChEBI" id="CHEBI:85987"/>
        <dbReference type="EC" id="2.4.99.12"/>
    </reaction>
</comment>
<dbReference type="GO" id="GO:0043842">
    <property type="term" value="F:Kdo transferase activity"/>
    <property type="evidence" value="ECO:0007669"/>
    <property type="project" value="UniProtKB-EC"/>
</dbReference>
<name>A0A7G1HX30_9BACT</name>
<comment type="similarity">
    <text evidence="8">Belongs to the glycosyltransferase group 1 family.</text>
</comment>
<dbReference type="KEGG" id="copr:Cop2CBH44_25030"/>
<comment type="pathway">
    <text evidence="1 8">Bacterial outer membrane biogenesis; LPS core biosynthesis.</text>
</comment>
<evidence type="ECO:0000256" key="3">
    <source>
        <dbReference type="ARBA" id="ARBA00019077"/>
    </source>
</evidence>
<dbReference type="Gene3D" id="3.40.50.11720">
    <property type="entry name" value="3-Deoxy-D-manno-octulosonic-acid transferase, N-terminal domain"/>
    <property type="match status" value="1"/>
</dbReference>
<evidence type="ECO:0000256" key="5">
    <source>
        <dbReference type="ARBA" id="ARBA00031445"/>
    </source>
</evidence>
<evidence type="ECO:0000259" key="9">
    <source>
        <dbReference type="Pfam" id="PF04413"/>
    </source>
</evidence>
<dbReference type="PANTHER" id="PTHR42755">
    <property type="entry name" value="3-DEOXY-MANNO-OCTULOSONATE CYTIDYLYLTRANSFERASE"/>
    <property type="match status" value="1"/>
</dbReference>
<comment type="subcellular location">
    <subcellularLocation>
        <location evidence="8">Cell membrane</location>
    </subcellularLocation>
</comment>
<evidence type="ECO:0000256" key="4">
    <source>
        <dbReference type="ARBA" id="ARBA00022679"/>
    </source>
</evidence>
<dbReference type="Proteomes" id="UP000594042">
    <property type="component" value="Chromosome"/>
</dbReference>
<dbReference type="Pfam" id="PF04413">
    <property type="entry name" value="Glycos_transf_N"/>
    <property type="match status" value="1"/>
</dbReference>
<dbReference type="InterPro" id="IPR038107">
    <property type="entry name" value="Glycos_transf_N_sf"/>
</dbReference>
<evidence type="ECO:0000256" key="2">
    <source>
        <dbReference type="ARBA" id="ARBA00012621"/>
    </source>
</evidence>
<dbReference type="Gene3D" id="3.40.50.2000">
    <property type="entry name" value="Glycogen Phosphorylase B"/>
    <property type="match status" value="1"/>
</dbReference>
<dbReference type="RefSeq" id="WP_021930811.1">
    <property type="nucleotide sequence ID" value="NZ_AP023322.1"/>
</dbReference>